<dbReference type="SUPFAM" id="SSF56176">
    <property type="entry name" value="FAD-binding/transporter-associated domain-like"/>
    <property type="match status" value="1"/>
</dbReference>
<evidence type="ECO:0000313" key="9">
    <source>
        <dbReference type="EMBL" id="PUU72814.1"/>
    </source>
</evidence>
<keyword evidence="4" id="KW-0274">FAD</keyword>
<dbReference type="PANTHER" id="PTHR11748">
    <property type="entry name" value="D-LACTATE DEHYDROGENASE"/>
    <property type="match status" value="1"/>
</dbReference>
<evidence type="ECO:0000256" key="7">
    <source>
        <dbReference type="ARBA" id="ARBA00051436"/>
    </source>
</evidence>
<protein>
    <recommendedName>
        <fullName evidence="6">D-lactate dehydrogenase (cytochrome)</fullName>
        <ecNumber evidence="6">1.1.2.4</ecNumber>
    </recommendedName>
</protein>
<dbReference type="InterPro" id="IPR004113">
    <property type="entry name" value="FAD-bd_oxidored_4_C"/>
</dbReference>
<dbReference type="Gene3D" id="1.10.45.10">
    <property type="entry name" value="Vanillyl-alcohol Oxidase, Chain A, domain 4"/>
    <property type="match status" value="1"/>
</dbReference>
<reference evidence="9 10" key="1">
    <citation type="submission" date="2017-04" db="EMBL/GenBank/DDBJ databases">
        <title>Draft genome sequence of Tuber borchii Vittad., a whitish edible truffle.</title>
        <authorList>
            <consortium name="DOE Joint Genome Institute"/>
            <person name="Murat C."/>
            <person name="Kuo A."/>
            <person name="Barry K.W."/>
            <person name="Clum A."/>
            <person name="Dockter R.B."/>
            <person name="Fauchery L."/>
            <person name="Iotti M."/>
            <person name="Kohler A."/>
            <person name="Labutti K."/>
            <person name="Lindquist E.A."/>
            <person name="Lipzen A."/>
            <person name="Ohm R.A."/>
            <person name="Wang M."/>
            <person name="Grigoriev I.V."/>
            <person name="Zambonelli A."/>
            <person name="Martin F.M."/>
        </authorList>
    </citation>
    <scope>NUCLEOTIDE SEQUENCE [LARGE SCALE GENOMIC DNA]</scope>
    <source>
        <strain evidence="9 10">Tbo3840</strain>
    </source>
</reference>
<proteinExistence type="inferred from homology"/>
<dbReference type="InterPro" id="IPR016164">
    <property type="entry name" value="FAD-linked_Oxase-like_C"/>
</dbReference>
<dbReference type="PANTHER" id="PTHR11748:SF116">
    <property type="entry name" value="D-LACTATE DEHYDROGENASE (CYTOCHROME) (AFU_ORTHOLOGUE AFUA_7G02560)"/>
    <property type="match status" value="1"/>
</dbReference>
<name>A0A2T6ZBM4_TUBBO</name>
<evidence type="ECO:0000259" key="8">
    <source>
        <dbReference type="PROSITE" id="PS51387"/>
    </source>
</evidence>
<organism evidence="9 10">
    <name type="scientific">Tuber borchii</name>
    <name type="common">White truffle</name>
    <dbReference type="NCBI Taxonomy" id="42251"/>
    <lineage>
        <taxon>Eukaryota</taxon>
        <taxon>Fungi</taxon>
        <taxon>Dikarya</taxon>
        <taxon>Ascomycota</taxon>
        <taxon>Pezizomycotina</taxon>
        <taxon>Pezizomycetes</taxon>
        <taxon>Pezizales</taxon>
        <taxon>Tuberaceae</taxon>
        <taxon>Tuber</taxon>
    </lineage>
</organism>
<evidence type="ECO:0000313" key="10">
    <source>
        <dbReference type="Proteomes" id="UP000244722"/>
    </source>
</evidence>
<dbReference type="EC" id="1.1.2.4" evidence="6"/>
<dbReference type="STRING" id="42251.A0A2T6ZBM4"/>
<dbReference type="PROSITE" id="PS51387">
    <property type="entry name" value="FAD_PCMH"/>
    <property type="match status" value="1"/>
</dbReference>
<dbReference type="InterPro" id="IPR016171">
    <property type="entry name" value="Vanillyl_alc_oxidase_C-sub2"/>
</dbReference>
<dbReference type="AlphaFoldDB" id="A0A2T6ZBM4"/>
<evidence type="ECO:0000256" key="2">
    <source>
        <dbReference type="ARBA" id="ARBA00008000"/>
    </source>
</evidence>
<evidence type="ECO:0000256" key="4">
    <source>
        <dbReference type="ARBA" id="ARBA00022827"/>
    </source>
</evidence>
<keyword evidence="3" id="KW-0285">Flavoprotein</keyword>
<accession>A0A2T6ZBM4</accession>
<dbReference type="FunFam" id="1.10.45.10:FF:000001">
    <property type="entry name" value="D-lactate dehydrogenase mitochondrial"/>
    <property type="match status" value="1"/>
</dbReference>
<dbReference type="InterPro" id="IPR016169">
    <property type="entry name" value="FAD-bd_PCMH_sub2"/>
</dbReference>
<comment type="caution">
    <text evidence="9">The sequence shown here is derived from an EMBL/GenBank/DDBJ whole genome shotgun (WGS) entry which is preliminary data.</text>
</comment>
<evidence type="ECO:0000256" key="3">
    <source>
        <dbReference type="ARBA" id="ARBA00022630"/>
    </source>
</evidence>
<evidence type="ECO:0000256" key="5">
    <source>
        <dbReference type="ARBA" id="ARBA00023002"/>
    </source>
</evidence>
<dbReference type="GO" id="GO:0008720">
    <property type="term" value="F:D-lactate dehydrogenase (NAD+) activity"/>
    <property type="evidence" value="ECO:0007669"/>
    <property type="project" value="TreeGrafter"/>
</dbReference>
<keyword evidence="10" id="KW-1185">Reference proteome</keyword>
<dbReference type="GO" id="GO:1903457">
    <property type="term" value="P:lactate catabolic process"/>
    <property type="evidence" value="ECO:0007669"/>
    <property type="project" value="TreeGrafter"/>
</dbReference>
<dbReference type="Gene3D" id="3.30.70.2740">
    <property type="match status" value="1"/>
</dbReference>
<dbReference type="SUPFAM" id="SSF55103">
    <property type="entry name" value="FAD-linked oxidases, C-terminal domain"/>
    <property type="match status" value="1"/>
</dbReference>
<dbReference type="Proteomes" id="UP000244722">
    <property type="component" value="Unassembled WGS sequence"/>
</dbReference>
<dbReference type="OrthoDB" id="7786253at2759"/>
<evidence type="ECO:0000256" key="1">
    <source>
        <dbReference type="ARBA" id="ARBA00001974"/>
    </source>
</evidence>
<dbReference type="EMBL" id="NESQ01000460">
    <property type="protein sequence ID" value="PUU72814.1"/>
    <property type="molecule type" value="Genomic_DNA"/>
</dbReference>
<dbReference type="Gene3D" id="3.30.465.10">
    <property type="match status" value="1"/>
</dbReference>
<dbReference type="Pfam" id="PF02913">
    <property type="entry name" value="FAD-oxidase_C"/>
    <property type="match status" value="1"/>
</dbReference>
<comment type="cofactor">
    <cofactor evidence="1">
        <name>FAD</name>
        <dbReference type="ChEBI" id="CHEBI:57692"/>
    </cofactor>
</comment>
<dbReference type="InterPro" id="IPR036318">
    <property type="entry name" value="FAD-bd_PCMH-like_sf"/>
</dbReference>
<comment type="similarity">
    <text evidence="2">Belongs to the FAD-binding oxidoreductase/transferase type 4 family.</text>
</comment>
<dbReference type="GO" id="GO:0005739">
    <property type="term" value="C:mitochondrion"/>
    <property type="evidence" value="ECO:0007669"/>
    <property type="project" value="TreeGrafter"/>
</dbReference>
<keyword evidence="5" id="KW-0560">Oxidoreductase</keyword>
<evidence type="ECO:0000256" key="6">
    <source>
        <dbReference type="ARBA" id="ARBA00038897"/>
    </source>
</evidence>
<dbReference type="FunFam" id="3.30.70.2740:FF:000001">
    <property type="entry name" value="D-lactate dehydrogenase mitochondrial"/>
    <property type="match status" value="1"/>
</dbReference>
<gene>
    <name evidence="9" type="ORF">B9Z19DRAFT_1069475</name>
</gene>
<sequence>MPISIPRTLILGARSLSRLPAVRRQSTKTTDTDKFKKSFRGQLYDSTAQRIQNERAALMNAKLRSGSTEGQTGSEKVSGTLAGVFAAVTVAAVFYYLGSLSVPAPPIDSTSPLKNFPSPKHDLSKLNLEASWAEFVALLGAEHVSTAKEDLSRHSASEWSSYHGGAKTPFLIVYPSTTEEVSGIAKICHQRRIPMTAFSGGTSLEGHFFPTRGGVCVDFSRMDKILRLHKEDLDVVVQPAVGWEHLNDVLAEDGLFFPPDPGPGAQIGGMVGTGCSGTNAARYGTMREWVLSLTMVLADGTVIKTRQRPRKSSAGYDLTRMFIGSEGTLGFVTEATLKLTVRPASESVAVSSFPTIKDAAETVAEVMAKGIPIAAIEILDDVQMRCINQSGSTSRAWKEEPTLFFKFAGNSPAPRFTAKQISKRDFLFGKGTQSGVKEQIALVKQIGKSHRSQSFEFARNNDEALELWSARKEALWSVMALRRDENDHVWTTDVAVPLSRLADIIEATKADLKESGLLGSMVGHVGDGNFHCILLFNKSEQEVADGVVHRMIERAVKMEGTVTGEHGVGLVKRDYLEGELGKETVDAMRRLKRAFDPLCLLNCDKVVRVEPKDRKLK</sequence>
<dbReference type="FunFam" id="3.30.465.10:FF:000014">
    <property type="entry name" value="D-lactate dehydrogenase (Cytochrome), putative"/>
    <property type="match status" value="1"/>
</dbReference>
<dbReference type="InterPro" id="IPR006094">
    <property type="entry name" value="Oxid_FAD_bind_N"/>
</dbReference>
<dbReference type="Pfam" id="PF01565">
    <property type="entry name" value="FAD_binding_4"/>
    <property type="match status" value="1"/>
</dbReference>
<feature type="domain" description="FAD-binding PCMH-type" evidence="8">
    <location>
        <begin position="165"/>
        <end position="342"/>
    </location>
</feature>
<dbReference type="InterPro" id="IPR016166">
    <property type="entry name" value="FAD-bd_PCMH"/>
</dbReference>
<dbReference type="GO" id="GO:0071949">
    <property type="term" value="F:FAD binding"/>
    <property type="evidence" value="ECO:0007669"/>
    <property type="project" value="InterPro"/>
</dbReference>
<dbReference type="GO" id="GO:0004458">
    <property type="term" value="F:D-lactate dehydrogenase (cytochrome) activity"/>
    <property type="evidence" value="ECO:0007669"/>
    <property type="project" value="UniProtKB-EC"/>
</dbReference>
<comment type="catalytic activity">
    <reaction evidence="7">
        <text>(R)-lactate + 2 Fe(III)-[cytochrome c] = 2 Fe(II)-[cytochrome c] + pyruvate + 2 H(+)</text>
        <dbReference type="Rhea" id="RHEA:13521"/>
        <dbReference type="Rhea" id="RHEA-COMP:10350"/>
        <dbReference type="Rhea" id="RHEA-COMP:14399"/>
        <dbReference type="ChEBI" id="CHEBI:15361"/>
        <dbReference type="ChEBI" id="CHEBI:15378"/>
        <dbReference type="ChEBI" id="CHEBI:16004"/>
        <dbReference type="ChEBI" id="CHEBI:29033"/>
        <dbReference type="ChEBI" id="CHEBI:29034"/>
        <dbReference type="EC" id="1.1.2.4"/>
    </reaction>
</comment>